<comment type="caution">
    <text evidence="2">The sequence shown here is derived from an EMBL/GenBank/DDBJ whole genome shotgun (WGS) entry which is preliminary data.</text>
</comment>
<organism evidence="2">
    <name type="scientific">Dictyoglomus turgidum</name>
    <dbReference type="NCBI Taxonomy" id="513050"/>
    <lineage>
        <taxon>Bacteria</taxon>
        <taxon>Pseudomonadati</taxon>
        <taxon>Dictyoglomota</taxon>
        <taxon>Dictyoglomia</taxon>
        <taxon>Dictyoglomales</taxon>
        <taxon>Dictyoglomaceae</taxon>
        <taxon>Dictyoglomus</taxon>
    </lineage>
</organism>
<dbReference type="AlphaFoldDB" id="A0A7C3WLD5"/>
<keyword evidence="1" id="KW-0812">Transmembrane</keyword>
<sequence>MEQLIIILILFLFMTFLLNSQRWYNSYLKEKDKKRKDLEIYVMNLKERQMFEMEKQGFVTFVRFLFLLSLFPSFIKNLVRSLIIEIKFVKNSMDIESNKLSKYLESLKRDN</sequence>
<evidence type="ECO:0000313" key="2">
    <source>
        <dbReference type="EMBL" id="HGB30526.1"/>
    </source>
</evidence>
<accession>A0A7C3WLD5</accession>
<keyword evidence="1" id="KW-1133">Transmembrane helix</keyword>
<feature type="transmembrane region" description="Helical" evidence="1">
    <location>
        <begin position="58"/>
        <end position="79"/>
    </location>
</feature>
<name>A0A7C3WLD5_9BACT</name>
<protein>
    <submittedName>
        <fullName evidence="2">Uncharacterized protein</fullName>
    </submittedName>
</protein>
<gene>
    <name evidence="2" type="ORF">ENV35_01455</name>
</gene>
<keyword evidence="1" id="KW-0472">Membrane</keyword>
<dbReference type="EMBL" id="DTGA01000036">
    <property type="protein sequence ID" value="HGB30526.1"/>
    <property type="molecule type" value="Genomic_DNA"/>
</dbReference>
<evidence type="ECO:0000256" key="1">
    <source>
        <dbReference type="SAM" id="Phobius"/>
    </source>
</evidence>
<proteinExistence type="predicted"/>
<reference evidence="2" key="1">
    <citation type="journal article" date="2020" name="mSystems">
        <title>Genome- and Community-Level Interaction Insights into Carbon Utilization and Element Cycling Functions of Hydrothermarchaeota in Hydrothermal Sediment.</title>
        <authorList>
            <person name="Zhou Z."/>
            <person name="Liu Y."/>
            <person name="Xu W."/>
            <person name="Pan J."/>
            <person name="Luo Z.H."/>
            <person name="Li M."/>
        </authorList>
    </citation>
    <scope>NUCLEOTIDE SEQUENCE [LARGE SCALE GENOMIC DNA]</scope>
    <source>
        <strain evidence="2">SpSt-751</strain>
    </source>
</reference>